<gene>
    <name evidence="2" type="ORF">OVN521_LOCUS20052</name>
</gene>
<organism evidence="2 3">
    <name type="scientific">Rotaria magnacalcarata</name>
    <dbReference type="NCBI Taxonomy" id="392030"/>
    <lineage>
        <taxon>Eukaryota</taxon>
        <taxon>Metazoa</taxon>
        <taxon>Spiralia</taxon>
        <taxon>Gnathifera</taxon>
        <taxon>Rotifera</taxon>
        <taxon>Eurotatoria</taxon>
        <taxon>Bdelloidea</taxon>
        <taxon>Philodinida</taxon>
        <taxon>Philodinidae</taxon>
        <taxon>Rotaria</taxon>
    </lineage>
</organism>
<sequence>MPIFAEAQPCLLAKLVTQLKLQIFSQNDHVYRKRRNVVFNCSAKVFVTFEEDSAFESKIGNRRTVNIRSVVEYLSAHDVLIEHERAYLHKRNLLDEDVMPEKKTTQLEKHIDNLEICFARILVECKANVSKLNQRL</sequence>
<dbReference type="AlphaFoldDB" id="A0A819USW0"/>
<protein>
    <recommendedName>
        <fullName evidence="1">Cyclic nucleotide-gated channel C-terminal leucine zipper domain-containing protein</fullName>
    </recommendedName>
</protein>
<evidence type="ECO:0000313" key="2">
    <source>
        <dbReference type="EMBL" id="CAF4085683.1"/>
    </source>
</evidence>
<accession>A0A819USW0</accession>
<keyword evidence="3" id="KW-1185">Reference proteome</keyword>
<evidence type="ECO:0000313" key="3">
    <source>
        <dbReference type="Proteomes" id="UP000663866"/>
    </source>
</evidence>
<dbReference type="InterPro" id="IPR032406">
    <property type="entry name" value="CLZ_dom"/>
</dbReference>
<dbReference type="Proteomes" id="UP000663866">
    <property type="component" value="Unassembled WGS sequence"/>
</dbReference>
<reference evidence="2" key="1">
    <citation type="submission" date="2021-02" db="EMBL/GenBank/DDBJ databases">
        <authorList>
            <person name="Nowell W R."/>
        </authorList>
    </citation>
    <scope>NUCLEOTIDE SEQUENCE</scope>
</reference>
<feature type="domain" description="Cyclic nucleotide-gated channel C-terminal leucine zipper" evidence="1">
    <location>
        <begin position="82"/>
        <end position="136"/>
    </location>
</feature>
<dbReference type="EMBL" id="CAJOBG010003892">
    <property type="protein sequence ID" value="CAF4085683.1"/>
    <property type="molecule type" value="Genomic_DNA"/>
</dbReference>
<dbReference type="Gene3D" id="1.20.5.300">
    <property type="match status" value="1"/>
</dbReference>
<comment type="caution">
    <text evidence="2">The sequence shown here is derived from an EMBL/GenBank/DDBJ whole genome shotgun (WGS) entry which is preliminary data.</text>
</comment>
<proteinExistence type="predicted"/>
<evidence type="ECO:0000259" key="1">
    <source>
        <dbReference type="Pfam" id="PF16526"/>
    </source>
</evidence>
<name>A0A819USW0_9BILA</name>
<dbReference type="Pfam" id="PF16526">
    <property type="entry name" value="CLZ"/>
    <property type="match status" value="1"/>
</dbReference>